<sequence length="1354" mass="157383">MRKSTLNSNYMDKNKIIFHYNQSVNHFNVYCKKDSKDESYETKMLLNQAGNFLYQCFEAALKRHLVLLFKSEYSSGVIGWREFQDNKKNIENMNRPKLIELFNTKNTQNTFDIAINYEVIDKNAYSLTNGFKHKLSNSSDTAYREVLPEVGKFILTYVDSDAQLLLQEQEEYVFSLASSPLFKETNDFNENGRWSFVLVADALSELTEEQKKAIVSINWSLILDFDTFSEINGLADAFVKDRKLQPLKFNQMRPQNTKFNKFTTTPYWFFLNGISDSQATLVDETDFRKWGQKYGSKLNQAFENYHSVFDKPIKVVILSSSIKKVKKIIEALDQVYEDNVQFLILSSPASYIDIDEQCEIKKIPLSSTDFANCILANLSLFKNNKKTYSYMMPAKNGILVPVEPNYYSHFQVVHKDIAEMDEENEDNKSPELFYQGRMPLSWYGAKQGFDIPRNEVNKYIKRLINSMEDSYGIIEIIHEPGIGGSTFSKKFAYNIRLEYPVCMLKEYVKETTVKQLNNLYIPLRNTLIIFMDSSVFAQEQVKSLANELKPLAFPFIIIFTRRKKNSEKNVLISDLNDYECIEMKEKLSGYGSPETMQILDEICTLPKRKSERSPFFMSLYTFEEKFYGIKPYIIEFLNNINDEQRNILLYISIADKYANRPISESFFTKPLIATEGESEENILFENDLAFRELLVLYSYGNFRVYKIRHPLFADSIIEQMLYIDENGKEVSQAIKAKNLIKYLVEFIKSSKTNSVVDYDSTLDVMRNLFILKDSDDIIQNRFSPLITRLIEMSPRPIDGENATGIIFKTLVETYPDEPHFLAHLARFYTYVEKNYKKGISIAEEAISISESFGDADPLLYHICGMNIKMRIKEEFKKSIREVHANCELLEEKKCIEEIENAATDALNKFRITRDLNNQTAGYISAVDLCIDIVDIGRGISDNGDFVEYIKYNKDSWYMKYLDEALTLMDALRSVDDNDEFTNNTLQTKMDEIYGSLDKTILLWEKYLKQAKAEEVLQVRRFLARAKQSKLQKIGYSKISAAEIDDIIMLMEKNIKDEPTNSANIRIWFDAVKYCRSKDSELLLDEAINNLSVWKATTGSVEAYYYYFVLTCIKAIEGSSRAEADIPFLQNELKIKSSQRFDNRHIYEWLGEGKGLQRLRRYDDYQIEDKTSTNLERLNGRIETYKNPASAIIRAHNMEIFFNPSRAKKRMDSEDVGKRVSFCLGFSYDGLRAFDQSIYEIGMEDEESVIINPNSLRNGLRVKCRVVRNVDFFTKVKLVDFHNQEGSIHITQLSNGFSHENRPKEGTIIFATIQEQNERSARKSKHWKLTMCNVAQENDENMPEWKLKLNTLVKK</sequence>
<proteinExistence type="predicted"/>
<gene>
    <name evidence="1" type="ORF">BCD95_001788</name>
</gene>
<organism evidence="1 2">
    <name type="scientific">Clostridium beijerinckii</name>
    <name type="common">Clostridium MP</name>
    <dbReference type="NCBI Taxonomy" id="1520"/>
    <lineage>
        <taxon>Bacteria</taxon>
        <taxon>Bacillati</taxon>
        <taxon>Bacillota</taxon>
        <taxon>Clostridia</taxon>
        <taxon>Eubacteriales</taxon>
        <taxon>Clostridiaceae</taxon>
        <taxon>Clostridium</taxon>
    </lineage>
</organism>
<accession>A0AAE5LPB6</accession>
<dbReference type="PANTHER" id="PTHR16155">
    <property type="entry name" value="DED DOMAIN-CONTAINING PROTEIN"/>
    <property type="match status" value="1"/>
</dbReference>
<dbReference type="EMBL" id="JABTDW010000001">
    <property type="protein sequence ID" value="NSB13529.1"/>
    <property type="molecule type" value="Genomic_DNA"/>
</dbReference>
<evidence type="ECO:0000313" key="2">
    <source>
        <dbReference type="Proteomes" id="UP000822184"/>
    </source>
</evidence>
<dbReference type="GO" id="GO:0005737">
    <property type="term" value="C:cytoplasm"/>
    <property type="evidence" value="ECO:0007669"/>
    <property type="project" value="TreeGrafter"/>
</dbReference>
<reference evidence="1" key="1">
    <citation type="submission" date="2020-06" db="EMBL/GenBank/DDBJ databases">
        <title>Genomic insights into acetone-butanol-ethanol (ABE) fermentation by sequencing solventogenic clostridia strains.</title>
        <authorList>
            <person name="Brown S."/>
        </authorList>
    </citation>
    <scope>NUCLEOTIDE SEQUENCE</scope>
    <source>
        <strain evidence="1">DJ123</strain>
    </source>
</reference>
<evidence type="ECO:0000313" key="1">
    <source>
        <dbReference type="EMBL" id="NSB13529.1"/>
    </source>
</evidence>
<dbReference type="RefSeq" id="WP_077855802.1">
    <property type="nucleotide sequence ID" value="NZ_JABTDW010000001.1"/>
</dbReference>
<dbReference type="Proteomes" id="UP000822184">
    <property type="component" value="Unassembled WGS sequence"/>
</dbReference>
<protein>
    <submittedName>
        <fullName evidence="1">Uncharacterized protein</fullName>
    </submittedName>
</protein>
<comment type="caution">
    <text evidence="1">The sequence shown here is derived from an EMBL/GenBank/DDBJ whole genome shotgun (WGS) entry which is preliminary data.</text>
</comment>
<dbReference type="PANTHER" id="PTHR16155:SF19">
    <property type="entry name" value="DED DOMAIN-CONTAINING PROTEIN"/>
    <property type="match status" value="1"/>
</dbReference>
<name>A0AAE5LPB6_CLOBE</name>